<dbReference type="AlphaFoldDB" id="A0A2H3EAI6"/>
<reference evidence="3" key="1">
    <citation type="journal article" date="2017" name="Nat. Ecol. Evol.">
        <title>Genome expansion and lineage-specific genetic innovations in the forest pathogenic fungi Armillaria.</title>
        <authorList>
            <person name="Sipos G."/>
            <person name="Prasanna A.N."/>
            <person name="Walter M.C."/>
            <person name="O'Connor E."/>
            <person name="Balint B."/>
            <person name="Krizsan K."/>
            <person name="Kiss B."/>
            <person name="Hess J."/>
            <person name="Varga T."/>
            <person name="Slot J."/>
            <person name="Riley R."/>
            <person name="Boka B."/>
            <person name="Rigling D."/>
            <person name="Barry K."/>
            <person name="Lee J."/>
            <person name="Mihaltcheva S."/>
            <person name="LaButti K."/>
            <person name="Lipzen A."/>
            <person name="Waldron R."/>
            <person name="Moloney N.M."/>
            <person name="Sperisen C."/>
            <person name="Kredics L."/>
            <person name="Vagvoelgyi C."/>
            <person name="Patrignani A."/>
            <person name="Fitzpatrick D."/>
            <person name="Nagy I."/>
            <person name="Doyle S."/>
            <person name="Anderson J.B."/>
            <person name="Grigoriev I.V."/>
            <person name="Gueldener U."/>
            <person name="Muensterkoetter M."/>
            <person name="Nagy L.G."/>
        </authorList>
    </citation>
    <scope>NUCLEOTIDE SEQUENCE [LARGE SCALE GENOMIC DNA]</scope>
    <source>
        <strain evidence="3">Ar21-2</strain>
    </source>
</reference>
<evidence type="ECO:0000313" key="3">
    <source>
        <dbReference type="Proteomes" id="UP000217790"/>
    </source>
</evidence>
<evidence type="ECO:0000313" key="2">
    <source>
        <dbReference type="EMBL" id="PBK97593.1"/>
    </source>
</evidence>
<dbReference type="OrthoDB" id="5418601at2759"/>
<evidence type="ECO:0008006" key="4">
    <source>
        <dbReference type="Google" id="ProtNLM"/>
    </source>
</evidence>
<keyword evidence="3" id="KW-1185">Reference proteome</keyword>
<sequence length="274" mass="31769">MNWNDDKYDRYLSLPEVTISAFTERNHRSSFQSNGRVLDRFNTILGTSYTLDTPSLSFLLEDCITNGYDFVIAYSCLRQIWYTHDWSSIRAQLCEWEEEDRETRRQAFVDNRIVNPDLNPRRLWDLVSNRVVPWWCLGVKFHSHRALRLRPISHAWMDQKDRINAWTPINGYKRPAPMPKDANLKLVRIEILNLGAEYTCLEILCLRQEGGPGEHMRTEEWKLDVPTIGAVYGDIFIPVVYCLSGSQINKTRPPTSESTFSSGSQTSKTCTSLP</sequence>
<dbReference type="Proteomes" id="UP000217790">
    <property type="component" value="Unassembled WGS sequence"/>
</dbReference>
<feature type="compositionally biased region" description="Low complexity" evidence="1">
    <location>
        <begin position="255"/>
        <end position="274"/>
    </location>
</feature>
<protein>
    <recommendedName>
        <fullName evidence="4">Heterokaryon incompatibility domain-containing protein</fullName>
    </recommendedName>
</protein>
<evidence type="ECO:0000256" key="1">
    <source>
        <dbReference type="SAM" id="MobiDB-lite"/>
    </source>
</evidence>
<name>A0A2H3EAI6_ARMGA</name>
<gene>
    <name evidence="2" type="ORF">ARMGADRAFT_1076069</name>
</gene>
<dbReference type="OMA" id="RDEWTID"/>
<organism evidence="2 3">
    <name type="scientific">Armillaria gallica</name>
    <name type="common">Bulbous honey fungus</name>
    <name type="synonym">Armillaria bulbosa</name>
    <dbReference type="NCBI Taxonomy" id="47427"/>
    <lineage>
        <taxon>Eukaryota</taxon>
        <taxon>Fungi</taxon>
        <taxon>Dikarya</taxon>
        <taxon>Basidiomycota</taxon>
        <taxon>Agaricomycotina</taxon>
        <taxon>Agaricomycetes</taxon>
        <taxon>Agaricomycetidae</taxon>
        <taxon>Agaricales</taxon>
        <taxon>Marasmiineae</taxon>
        <taxon>Physalacriaceae</taxon>
        <taxon>Armillaria</taxon>
    </lineage>
</organism>
<dbReference type="EMBL" id="KZ293649">
    <property type="protein sequence ID" value="PBK97593.1"/>
    <property type="molecule type" value="Genomic_DNA"/>
</dbReference>
<feature type="region of interest" description="Disordered" evidence="1">
    <location>
        <begin position="249"/>
        <end position="274"/>
    </location>
</feature>
<proteinExistence type="predicted"/>
<accession>A0A2H3EAI6</accession>
<dbReference type="InParanoid" id="A0A2H3EAI6"/>